<feature type="transmembrane region" description="Helical" evidence="7">
    <location>
        <begin position="349"/>
        <end position="367"/>
    </location>
</feature>
<protein>
    <submittedName>
        <fullName evidence="9">Type VII secretion integral membrane protein EccD</fullName>
    </submittedName>
</protein>
<comment type="caution">
    <text evidence="9">The sequence shown here is derived from an EMBL/GenBank/DDBJ whole genome shotgun (WGS) entry which is preliminary data.</text>
</comment>
<keyword evidence="4 7" id="KW-0812">Transmembrane</keyword>
<keyword evidence="5 7" id="KW-1133">Transmembrane helix</keyword>
<evidence type="ECO:0000256" key="3">
    <source>
        <dbReference type="ARBA" id="ARBA00022475"/>
    </source>
</evidence>
<dbReference type="InterPro" id="IPR044049">
    <property type="entry name" value="EccD_transm"/>
</dbReference>
<proteinExistence type="inferred from homology"/>
<dbReference type="Proteomes" id="UP001521150">
    <property type="component" value="Unassembled WGS sequence"/>
</dbReference>
<feature type="transmembrane region" description="Helical" evidence="7">
    <location>
        <begin position="379"/>
        <end position="397"/>
    </location>
</feature>
<feature type="domain" description="EccD-like transmembrane" evidence="8">
    <location>
        <begin position="123"/>
        <end position="467"/>
    </location>
</feature>
<comment type="similarity">
    <text evidence="2">Belongs to the EccD/Snm4 family.</text>
</comment>
<evidence type="ECO:0000313" key="10">
    <source>
        <dbReference type="Proteomes" id="UP001521150"/>
    </source>
</evidence>
<dbReference type="Gene3D" id="3.10.20.90">
    <property type="entry name" value="Phosphatidylinositol 3-kinase Catalytic Subunit, Chain A, domain 1"/>
    <property type="match status" value="1"/>
</dbReference>
<comment type="subcellular location">
    <subcellularLocation>
        <location evidence="1">Cell membrane</location>
        <topology evidence="1">Multi-pass membrane protein</topology>
    </subcellularLocation>
</comment>
<dbReference type="Pfam" id="PF08817">
    <property type="entry name" value="YukD"/>
    <property type="match status" value="1"/>
</dbReference>
<keyword evidence="6 7" id="KW-0472">Membrane</keyword>
<dbReference type="Pfam" id="PF19053">
    <property type="entry name" value="EccD"/>
    <property type="match status" value="1"/>
</dbReference>
<evidence type="ECO:0000256" key="2">
    <source>
        <dbReference type="ARBA" id="ARBA00006162"/>
    </source>
</evidence>
<evidence type="ECO:0000259" key="8">
    <source>
        <dbReference type="Pfam" id="PF19053"/>
    </source>
</evidence>
<dbReference type="InterPro" id="IPR006707">
    <property type="entry name" value="T7SS_EccD"/>
</dbReference>
<reference evidence="9 10" key="1">
    <citation type="submission" date="2021-12" db="EMBL/GenBank/DDBJ databases">
        <title>Genome sequence of Kibdelosporangium philippinense ATCC 49844.</title>
        <authorList>
            <person name="Fedorov E.A."/>
            <person name="Omeragic M."/>
            <person name="Shalygina K.F."/>
            <person name="Maclea K.S."/>
        </authorList>
    </citation>
    <scope>NUCLEOTIDE SEQUENCE [LARGE SCALE GENOMIC DNA]</scope>
    <source>
        <strain evidence="9 10">ATCC 49844</strain>
    </source>
</reference>
<feature type="transmembrane region" description="Helical" evidence="7">
    <location>
        <begin position="177"/>
        <end position="198"/>
    </location>
</feature>
<feature type="transmembrane region" description="Helical" evidence="7">
    <location>
        <begin position="238"/>
        <end position="259"/>
    </location>
</feature>
<sequence length="469" mass="49800">MTSVQPAELCRITVYGPAGRADLAVPVSIPVAALLPVLVKHTTDQSTRRAPAGPPGAWVVQRLGEPPMDAGATPEALDWLDGEVLYLRPTENPMPDMDFDDLAEGMANSVNRQKNRWTPELGRWVFLALTAGVLVAMTMLLLDYPIASSVTISALSLGVVLVTVCIVSGVVTTDRALVVVIGVPGCLLIGLATMTGLFDVPSALDLQPVPVRLGGLAVAVVAACILMARYFWIPLIPITPFAILAAAGLVALVGLWPFTSGWLDPVQTAGVVGTVLLGFVYYAPRLAVRMSRLRGPQLPRKAEEMQYDIDPLPAASVIDGTRNADRMLTVLVVVASTVFGLSYQTLFDAPGWAPMTLGILFTISMLVRSASFFGALQRIALITSGMAGVVLLVTSFGSTMTPGWRTVAVVCLGIVVVALVFAALRPPHRRLVPVWVQRSNWIESIAAIAAIPVLLQILGVYAWARGLAG</sequence>
<dbReference type="InterPro" id="IPR024962">
    <property type="entry name" value="YukD-like"/>
</dbReference>
<evidence type="ECO:0000256" key="4">
    <source>
        <dbReference type="ARBA" id="ARBA00022692"/>
    </source>
</evidence>
<evidence type="ECO:0000256" key="7">
    <source>
        <dbReference type="SAM" id="Phobius"/>
    </source>
</evidence>
<feature type="transmembrane region" description="Helical" evidence="7">
    <location>
        <begin position="148"/>
        <end position="170"/>
    </location>
</feature>
<dbReference type="RefSeq" id="WP_233727860.1">
    <property type="nucleotide sequence ID" value="NZ_JAJVCN010000002.1"/>
</dbReference>
<organism evidence="9 10">
    <name type="scientific">Kibdelosporangium philippinense</name>
    <dbReference type="NCBI Taxonomy" id="211113"/>
    <lineage>
        <taxon>Bacteria</taxon>
        <taxon>Bacillati</taxon>
        <taxon>Actinomycetota</taxon>
        <taxon>Actinomycetes</taxon>
        <taxon>Pseudonocardiales</taxon>
        <taxon>Pseudonocardiaceae</taxon>
        <taxon>Kibdelosporangium</taxon>
    </lineage>
</organism>
<gene>
    <name evidence="9" type="primary">eccD</name>
    <name evidence="9" type="ORF">LWC34_26585</name>
</gene>
<feature type="transmembrane region" description="Helical" evidence="7">
    <location>
        <begin position="445"/>
        <end position="464"/>
    </location>
</feature>
<feature type="transmembrane region" description="Helical" evidence="7">
    <location>
        <begin position="327"/>
        <end position="343"/>
    </location>
</feature>
<feature type="transmembrane region" description="Helical" evidence="7">
    <location>
        <begin position="265"/>
        <end position="284"/>
    </location>
</feature>
<feature type="transmembrane region" description="Helical" evidence="7">
    <location>
        <begin position="403"/>
        <end position="424"/>
    </location>
</feature>
<keyword evidence="10" id="KW-1185">Reference proteome</keyword>
<accession>A0ABS8ZEX2</accession>
<keyword evidence="3" id="KW-1003">Cell membrane</keyword>
<name>A0ABS8ZEX2_9PSEU</name>
<feature type="transmembrane region" description="Helical" evidence="7">
    <location>
        <begin position="210"/>
        <end position="231"/>
    </location>
</feature>
<evidence type="ECO:0000256" key="6">
    <source>
        <dbReference type="ARBA" id="ARBA00023136"/>
    </source>
</evidence>
<dbReference type="EMBL" id="JAJVCN010000002">
    <property type="protein sequence ID" value="MCE7006374.1"/>
    <property type="molecule type" value="Genomic_DNA"/>
</dbReference>
<evidence type="ECO:0000313" key="9">
    <source>
        <dbReference type="EMBL" id="MCE7006374.1"/>
    </source>
</evidence>
<feature type="transmembrane region" description="Helical" evidence="7">
    <location>
        <begin position="121"/>
        <end position="142"/>
    </location>
</feature>
<evidence type="ECO:0000256" key="5">
    <source>
        <dbReference type="ARBA" id="ARBA00022989"/>
    </source>
</evidence>
<evidence type="ECO:0000256" key="1">
    <source>
        <dbReference type="ARBA" id="ARBA00004651"/>
    </source>
</evidence>
<dbReference type="NCBIfam" id="TIGR03920">
    <property type="entry name" value="T7SS_EccD"/>
    <property type="match status" value="1"/>
</dbReference>